<feature type="transmembrane region" description="Helical" evidence="1">
    <location>
        <begin position="31"/>
        <end position="50"/>
    </location>
</feature>
<name>A0A6B1YLU9_PSEAI</name>
<organism evidence="2 3">
    <name type="scientific">Pseudomonas aeruginosa</name>
    <dbReference type="NCBI Taxonomy" id="287"/>
    <lineage>
        <taxon>Bacteria</taxon>
        <taxon>Pseudomonadati</taxon>
        <taxon>Pseudomonadota</taxon>
        <taxon>Gammaproteobacteria</taxon>
        <taxon>Pseudomonadales</taxon>
        <taxon>Pseudomonadaceae</taxon>
        <taxon>Pseudomonas</taxon>
    </lineage>
</organism>
<keyword evidence="1" id="KW-0812">Transmembrane</keyword>
<comment type="caution">
    <text evidence="2">The sequence shown here is derived from an EMBL/GenBank/DDBJ whole genome shotgun (WGS) entry which is preliminary data.</text>
</comment>
<evidence type="ECO:0000256" key="1">
    <source>
        <dbReference type="SAM" id="Phobius"/>
    </source>
</evidence>
<accession>A0A6B1YLU9</accession>
<dbReference type="Proteomes" id="UP000644192">
    <property type="component" value="Unassembled WGS sequence"/>
</dbReference>
<evidence type="ECO:0000313" key="3">
    <source>
        <dbReference type="Proteomes" id="UP000644192"/>
    </source>
</evidence>
<gene>
    <name evidence="2" type="ORF">GUL26_36125</name>
</gene>
<dbReference type="AlphaFoldDB" id="A0A6B1YLU9"/>
<dbReference type="RefSeq" id="WP_023124066.1">
    <property type="nucleotide sequence ID" value="NZ_CAADNI010000763.1"/>
</dbReference>
<proteinExistence type="predicted"/>
<keyword evidence="1" id="KW-0472">Membrane</keyword>
<dbReference type="EMBL" id="WXZT01000057">
    <property type="protein sequence ID" value="MZZ17686.1"/>
    <property type="molecule type" value="Genomic_DNA"/>
</dbReference>
<keyword evidence="1" id="KW-1133">Transmembrane helix</keyword>
<sequence>MGLLRFLGLLYVLLSIFAGSAAVVALGILAVRFWPLMLVIVTTLAVFQMASKRLRASRP</sequence>
<evidence type="ECO:0000313" key="2">
    <source>
        <dbReference type="EMBL" id="MZZ17686.1"/>
    </source>
</evidence>
<protein>
    <submittedName>
        <fullName evidence="2">Uncharacterized protein</fullName>
    </submittedName>
</protein>
<reference evidence="2" key="1">
    <citation type="submission" date="2020-01" db="EMBL/GenBank/DDBJ databases">
        <title>Bacteria Cultured from War Wounds Associated with the Conflict in Eastern Ukraine.</title>
        <authorList>
            <person name="Snesrud E."/>
            <person name="Galac M.R."/>
            <person name="Mc Gann P."/>
            <person name="Valentine K."/>
            <person name="Viacheslav K."/>
        </authorList>
    </citation>
    <scope>NUCLEOTIDE SEQUENCE</scope>
    <source>
        <strain evidence="2">VNMU148</strain>
    </source>
</reference>